<keyword evidence="3" id="KW-0285">Flavoprotein</keyword>
<evidence type="ECO:0000313" key="8">
    <source>
        <dbReference type="EMBL" id="KND86640.1"/>
    </source>
</evidence>
<dbReference type="GO" id="GO:0005737">
    <property type="term" value="C:cytoplasm"/>
    <property type="evidence" value="ECO:0007669"/>
    <property type="project" value="TreeGrafter"/>
</dbReference>
<dbReference type="SUPFAM" id="SSF51971">
    <property type="entry name" value="Nucleotide-binding domain"/>
    <property type="match status" value="1"/>
</dbReference>
<feature type="domain" description="FAD dependent oxidoreductase" evidence="7">
    <location>
        <begin position="9"/>
        <end position="339"/>
    </location>
</feature>
<feature type="binding site" evidence="6">
    <location>
        <position position="190"/>
    </location>
    <ligand>
        <name>FAD</name>
        <dbReference type="ChEBI" id="CHEBI:57692"/>
    </ligand>
</feature>
<evidence type="ECO:0000259" key="7">
    <source>
        <dbReference type="Pfam" id="PF01266"/>
    </source>
</evidence>
<reference evidence="8 9" key="1">
    <citation type="journal article" date="2015" name="BMC Genomics">
        <title>The genome of the truffle-parasite Tolypocladium ophioglossoides and the evolution of antifungal peptaibiotics.</title>
        <authorList>
            <person name="Quandt C.A."/>
            <person name="Bushley K.E."/>
            <person name="Spatafora J.W."/>
        </authorList>
    </citation>
    <scope>NUCLEOTIDE SEQUENCE [LARGE SCALE GENOMIC DNA]</scope>
    <source>
        <strain evidence="8 9">CBS 100239</strain>
    </source>
</reference>
<evidence type="ECO:0000256" key="1">
    <source>
        <dbReference type="ARBA" id="ARBA00001974"/>
    </source>
</evidence>
<keyword evidence="5" id="KW-0560">Oxidoreductase</keyword>
<gene>
    <name evidence="8" type="ORF">TOPH_08743</name>
</gene>
<dbReference type="EMBL" id="LFRF01000052">
    <property type="protein sequence ID" value="KND86640.1"/>
    <property type="molecule type" value="Genomic_DNA"/>
</dbReference>
<proteinExistence type="inferred from homology"/>
<evidence type="ECO:0000256" key="3">
    <source>
        <dbReference type="ARBA" id="ARBA00022630"/>
    </source>
</evidence>
<comment type="caution">
    <text evidence="8">The sequence shown here is derived from an EMBL/GenBank/DDBJ whole genome shotgun (WGS) entry which is preliminary data.</text>
</comment>
<dbReference type="PANTHER" id="PTHR11530:SF11">
    <property type="entry name" value="D-ASPARTATE OXIDASE"/>
    <property type="match status" value="1"/>
</dbReference>
<accession>A0A0L0MYR4</accession>
<evidence type="ECO:0000256" key="6">
    <source>
        <dbReference type="PIRSR" id="PIRSR000189-1"/>
    </source>
</evidence>
<evidence type="ECO:0000256" key="4">
    <source>
        <dbReference type="ARBA" id="ARBA00022827"/>
    </source>
</evidence>
<organism evidence="8 9">
    <name type="scientific">Tolypocladium ophioglossoides (strain CBS 100239)</name>
    <name type="common">Snaketongue truffleclub</name>
    <name type="synonym">Elaphocordyceps ophioglossoides</name>
    <dbReference type="NCBI Taxonomy" id="1163406"/>
    <lineage>
        <taxon>Eukaryota</taxon>
        <taxon>Fungi</taxon>
        <taxon>Dikarya</taxon>
        <taxon>Ascomycota</taxon>
        <taxon>Pezizomycotina</taxon>
        <taxon>Sordariomycetes</taxon>
        <taxon>Hypocreomycetidae</taxon>
        <taxon>Hypocreales</taxon>
        <taxon>Ophiocordycipitaceae</taxon>
        <taxon>Tolypocladium</taxon>
    </lineage>
</organism>
<keyword evidence="4 6" id="KW-0274">FAD</keyword>
<feature type="binding site" evidence="6">
    <location>
        <position position="234"/>
    </location>
    <ligand>
        <name>D-dopa</name>
        <dbReference type="ChEBI" id="CHEBI:149689"/>
    </ligand>
</feature>
<keyword evidence="9" id="KW-1185">Reference proteome</keyword>
<dbReference type="Pfam" id="PF01266">
    <property type="entry name" value="DAO"/>
    <property type="match status" value="1"/>
</dbReference>
<dbReference type="AlphaFoldDB" id="A0A0L0MYR4"/>
<comment type="similarity">
    <text evidence="2">Belongs to the DAMOX/DASOX family.</text>
</comment>
<evidence type="ECO:0000313" key="9">
    <source>
        <dbReference type="Proteomes" id="UP000036947"/>
    </source>
</evidence>
<dbReference type="STRING" id="1163406.A0A0L0MYR4"/>
<protein>
    <submittedName>
        <fullName evidence="8">D-amino-acid oxidase</fullName>
    </submittedName>
</protein>
<dbReference type="SUPFAM" id="SSF54373">
    <property type="entry name" value="FAD-linked reductases, C-terminal domain"/>
    <property type="match status" value="1"/>
</dbReference>
<dbReference type="InterPro" id="IPR023209">
    <property type="entry name" value="DAO"/>
</dbReference>
<evidence type="ECO:0000256" key="5">
    <source>
        <dbReference type="ARBA" id="ARBA00023002"/>
    </source>
</evidence>
<dbReference type="Gene3D" id="3.40.50.720">
    <property type="entry name" value="NAD(P)-binding Rossmann-like Domain"/>
    <property type="match status" value="1"/>
</dbReference>
<dbReference type="Gene3D" id="3.30.9.10">
    <property type="entry name" value="D-Amino Acid Oxidase, subunit A, domain 2"/>
    <property type="match status" value="1"/>
</dbReference>
<dbReference type="PIRSF" id="PIRSF000189">
    <property type="entry name" value="D-aa_oxidase"/>
    <property type="match status" value="1"/>
</dbReference>
<dbReference type="InterPro" id="IPR006076">
    <property type="entry name" value="FAD-dep_OxRdtase"/>
</dbReference>
<dbReference type="OrthoDB" id="2015447at2759"/>
<dbReference type="GO" id="GO:0003884">
    <property type="term" value="F:D-amino-acid oxidase activity"/>
    <property type="evidence" value="ECO:0007669"/>
    <property type="project" value="EnsemblFungi"/>
</dbReference>
<dbReference type="InterPro" id="IPR006181">
    <property type="entry name" value="D-amino_acid_oxidase_CS"/>
</dbReference>
<dbReference type="GO" id="GO:0019478">
    <property type="term" value="P:D-amino acid catabolic process"/>
    <property type="evidence" value="ECO:0007669"/>
    <property type="project" value="TreeGrafter"/>
</dbReference>
<feature type="binding site" evidence="6">
    <location>
        <begin position="50"/>
        <end position="51"/>
    </location>
    <ligand>
        <name>FAD</name>
        <dbReference type="ChEBI" id="CHEBI:57692"/>
    </ligand>
</feature>
<comment type="cofactor">
    <cofactor evidence="1 6">
        <name>FAD</name>
        <dbReference type="ChEBI" id="CHEBI:57692"/>
    </cofactor>
</comment>
<dbReference type="Proteomes" id="UP000036947">
    <property type="component" value="Unassembled WGS sequence"/>
</dbReference>
<feature type="binding site" evidence="6">
    <location>
        <position position="227"/>
    </location>
    <ligand>
        <name>D-dopa</name>
        <dbReference type="ChEBI" id="CHEBI:149689"/>
    </ligand>
</feature>
<sequence>MAAPTNEAIVIVGAGIIGLDVALVLAERGLGHHITVIAEYLPGDTSPEYTSPWAGSNFSGISGSDKNALRWDRMGYAHLAKLASERGEEAFVARAHSIEYWDANAPHEKIKAISEYLEDASDTCPALHELPAGVEYGISCTTLTLHAPKHIEYLYATLRDQHGVRFVRQKLDSIQAAFASPRTKAVFNCTGNAARTLPGVEDPKCYPTRGQVVLARAPAVKHNVMRHGRDYETYIIPRPRSNGNVILGGYMQKGTSDAATYSYETESIMARTTALCPDLRERPHEVLASFAGMRPSREGGARVEREDISVKGTRRALVHNYGAGGTGFQAGYGMATDAAATIEDVLRELQAGPRARL</sequence>
<feature type="binding site" evidence="6">
    <location>
        <position position="294"/>
    </location>
    <ligand>
        <name>D-dopa</name>
        <dbReference type="ChEBI" id="CHEBI:149689"/>
    </ligand>
</feature>
<feature type="binding site" evidence="6">
    <location>
        <position position="325"/>
    </location>
    <ligand>
        <name>D-dopa</name>
        <dbReference type="ChEBI" id="CHEBI:149689"/>
    </ligand>
</feature>
<dbReference type="GO" id="GO:0071949">
    <property type="term" value="F:FAD binding"/>
    <property type="evidence" value="ECO:0007669"/>
    <property type="project" value="InterPro"/>
</dbReference>
<dbReference type="PANTHER" id="PTHR11530">
    <property type="entry name" value="D-AMINO ACID OXIDASE"/>
    <property type="match status" value="1"/>
</dbReference>
<name>A0A0L0MYR4_TOLOC</name>
<dbReference type="PROSITE" id="PS00677">
    <property type="entry name" value="DAO"/>
    <property type="match status" value="1"/>
</dbReference>
<evidence type="ECO:0000256" key="2">
    <source>
        <dbReference type="ARBA" id="ARBA00006730"/>
    </source>
</evidence>